<protein>
    <recommendedName>
        <fullName evidence="5">C4-dicarboxylate ABC transporter substrate-binding protein</fullName>
    </recommendedName>
</protein>
<dbReference type="PANTHER" id="PTHR33376:SF15">
    <property type="entry name" value="BLL6794 PROTEIN"/>
    <property type="match status" value="1"/>
</dbReference>
<dbReference type="Gene3D" id="3.40.190.170">
    <property type="entry name" value="Bacterial extracellular solute-binding protein, family 7"/>
    <property type="match status" value="1"/>
</dbReference>
<gene>
    <name evidence="3" type="ORF">F0A17_06630</name>
</gene>
<dbReference type="PANTHER" id="PTHR33376">
    <property type="match status" value="1"/>
</dbReference>
<dbReference type="EMBL" id="VTPY01000003">
    <property type="protein sequence ID" value="KAA0012616.1"/>
    <property type="molecule type" value="Genomic_DNA"/>
</dbReference>
<evidence type="ECO:0000313" key="4">
    <source>
        <dbReference type="Proteomes" id="UP000486760"/>
    </source>
</evidence>
<dbReference type="Pfam" id="PF03480">
    <property type="entry name" value="DctP"/>
    <property type="match status" value="1"/>
</dbReference>
<accession>A0A7V7FZY5</accession>
<proteinExistence type="predicted"/>
<dbReference type="GO" id="GO:0055085">
    <property type="term" value="P:transmembrane transport"/>
    <property type="evidence" value="ECO:0007669"/>
    <property type="project" value="InterPro"/>
</dbReference>
<sequence>MTPLKHNSVKAYCASPAKTLGAVTLAAALHPASASAIETISLTVGSSHPTTIPWVGMIPQVFIPKVNEILSKEGEYEVNWTEAYAGQLYGTNATLTSIQDGIADIGWVFSYLEPSRMPLAQISAYTPFTTSDPELMLDVMNDLMRSVPEFRAEWEDHDLVFLGATASDTYDIYTNFPVESLDDLEGARISAPGVLGVWLEPVGAVPVDGTLASYYTDIQTGVSQGVVGLATGNLPARIYEVAPYVTQVNLGVVFSGGLAINQFTWDGLPEPVQEALLEAGEAYTRAHGRDLAERYGSSLERMVELGADQSTPVQVQALSDEERQQWIDGMPGLAEQWAERNEGRGLPARELLSTYMDAMRERGHEPELAWDRN</sequence>
<dbReference type="NCBIfam" id="NF037995">
    <property type="entry name" value="TRAP_S1"/>
    <property type="match status" value="1"/>
</dbReference>
<evidence type="ECO:0000256" key="2">
    <source>
        <dbReference type="SAM" id="SignalP"/>
    </source>
</evidence>
<feature type="signal peptide" evidence="2">
    <location>
        <begin position="1"/>
        <end position="36"/>
    </location>
</feature>
<evidence type="ECO:0008006" key="5">
    <source>
        <dbReference type="Google" id="ProtNLM"/>
    </source>
</evidence>
<dbReference type="RefSeq" id="WP_149327571.1">
    <property type="nucleotide sequence ID" value="NZ_VTPY01000003.1"/>
</dbReference>
<keyword evidence="1 2" id="KW-0732">Signal</keyword>
<dbReference type="InterPro" id="IPR038404">
    <property type="entry name" value="TRAP_DctP_sf"/>
</dbReference>
<dbReference type="InterPro" id="IPR018389">
    <property type="entry name" value="DctP_fam"/>
</dbReference>
<feature type="chain" id="PRO_5031410581" description="C4-dicarboxylate ABC transporter substrate-binding protein" evidence="2">
    <location>
        <begin position="37"/>
        <end position="373"/>
    </location>
</feature>
<dbReference type="AlphaFoldDB" id="A0A7V7FZY5"/>
<comment type="caution">
    <text evidence="3">The sequence shown here is derived from an EMBL/GenBank/DDBJ whole genome shotgun (WGS) entry which is preliminary data.</text>
</comment>
<dbReference type="CDD" id="cd13666">
    <property type="entry name" value="PBP2_TRAP_DctP_like_1"/>
    <property type="match status" value="1"/>
</dbReference>
<dbReference type="Proteomes" id="UP000486760">
    <property type="component" value="Unassembled WGS sequence"/>
</dbReference>
<organism evidence="3 4">
    <name type="scientific">Billgrantia pellis</name>
    <dbReference type="NCBI Taxonomy" id="2606936"/>
    <lineage>
        <taxon>Bacteria</taxon>
        <taxon>Pseudomonadati</taxon>
        <taxon>Pseudomonadota</taxon>
        <taxon>Gammaproteobacteria</taxon>
        <taxon>Oceanospirillales</taxon>
        <taxon>Halomonadaceae</taxon>
        <taxon>Billgrantia</taxon>
    </lineage>
</organism>
<evidence type="ECO:0000256" key="1">
    <source>
        <dbReference type="ARBA" id="ARBA00022729"/>
    </source>
</evidence>
<keyword evidence="4" id="KW-1185">Reference proteome</keyword>
<evidence type="ECO:0000313" key="3">
    <source>
        <dbReference type="EMBL" id="KAA0012616.1"/>
    </source>
</evidence>
<reference evidence="3 4" key="1">
    <citation type="submission" date="2019-08" db="EMBL/GenBank/DDBJ databases">
        <title>Bioinformatics analysis of the strain L3 and L5.</title>
        <authorList>
            <person name="Li X."/>
        </authorList>
    </citation>
    <scope>NUCLEOTIDE SEQUENCE [LARGE SCALE GENOMIC DNA]</scope>
    <source>
        <strain evidence="3 4">L5</strain>
    </source>
</reference>
<name>A0A7V7FZY5_9GAMM</name>